<dbReference type="EMBL" id="CAIIXF020000004">
    <property type="protein sequence ID" value="CAH1780766.1"/>
    <property type="molecule type" value="Genomic_DNA"/>
</dbReference>
<feature type="compositionally biased region" description="Polar residues" evidence="1">
    <location>
        <begin position="162"/>
        <end position="180"/>
    </location>
</feature>
<gene>
    <name evidence="4" type="ORF">OFUS_LOCUS7415</name>
</gene>
<dbReference type="InterPro" id="IPR005105">
    <property type="entry name" value="GlnD_Uridyltrans_N"/>
</dbReference>
<dbReference type="Pfam" id="PF13181">
    <property type="entry name" value="TPR_8"/>
    <property type="match status" value="1"/>
</dbReference>
<proteinExistence type="predicted"/>
<dbReference type="InterPro" id="IPR011990">
    <property type="entry name" value="TPR-like_helical_dom_sf"/>
</dbReference>
<reference evidence="4" key="1">
    <citation type="submission" date="2022-03" db="EMBL/GenBank/DDBJ databases">
        <authorList>
            <person name="Martin C."/>
        </authorList>
    </citation>
    <scope>NUCLEOTIDE SEQUENCE</scope>
</reference>
<dbReference type="Gene3D" id="1.25.40.10">
    <property type="entry name" value="Tetratricopeptide repeat domain"/>
    <property type="match status" value="4"/>
</dbReference>
<dbReference type="GO" id="GO:0008773">
    <property type="term" value="F:[protein-PII] uridylyltransferase activity"/>
    <property type="evidence" value="ECO:0007669"/>
    <property type="project" value="InterPro"/>
</dbReference>
<feature type="compositionally biased region" description="Basic and acidic residues" evidence="1">
    <location>
        <begin position="151"/>
        <end position="160"/>
    </location>
</feature>
<evidence type="ECO:0000256" key="2">
    <source>
        <dbReference type="SAM" id="Phobius"/>
    </source>
</evidence>
<organism evidence="4 5">
    <name type="scientific">Owenia fusiformis</name>
    <name type="common">Polychaete worm</name>
    <dbReference type="NCBI Taxonomy" id="6347"/>
    <lineage>
        <taxon>Eukaryota</taxon>
        <taxon>Metazoa</taxon>
        <taxon>Spiralia</taxon>
        <taxon>Lophotrochozoa</taxon>
        <taxon>Annelida</taxon>
        <taxon>Polychaeta</taxon>
        <taxon>Sedentaria</taxon>
        <taxon>Canalipalpata</taxon>
        <taxon>Sabellida</taxon>
        <taxon>Oweniida</taxon>
        <taxon>Oweniidae</taxon>
        <taxon>Owenia</taxon>
    </lineage>
</organism>
<feature type="compositionally biased region" description="Polar residues" evidence="1">
    <location>
        <begin position="132"/>
        <end position="150"/>
    </location>
</feature>
<dbReference type="PANTHER" id="PTHR19959">
    <property type="entry name" value="KINESIN LIGHT CHAIN"/>
    <property type="match status" value="1"/>
</dbReference>
<sequence>MGNSLQQWRAAIGTFSNRTSSNRCTLKFTRCWSRNGTSGKSINPPLNKSQSLGASQTGKHKHHDELDNSDHEPPTEKSVWNRGWIKRLTMREVGLKIAPTLLVISLIALMIGGVELNPGPRPDKPIDEQIAKGQSQTPEPTDVQQSNPSHTIDKPIDEQIAKGQSQTPEPTDVQQSNPSHTIGEIPETEDSKLKVEEDNPFENAVKSNKFPSVECTQRMYKIGQELCRKDWKTADMDETELEKQIDLFLELAVEYKRLFKETTHIEGWYFARSAGLLNAALNCIERLKKLKEDPLTEIEKDCNEILQELETTFLKRVKKQTDIPTAKATLKYQEELKQLRQYSDYTINSIVKDDMIVNLETVEMTVEDEERTIKNSRAFYNELTNKLVSFYKLLIDDCLNVLGTPNCRFCFVGLGSLARQEATAYSDLESAIIFDDTDKSLEINQLKTEFRLIVHYLHFKILNLGETVIPSLSIPVLNDFNKELAGELSENKFFDSISPQGLCFDGNMPWASKTPIGRSTTQNKPARELIMTPDEMSEYQKEDVCLKEGYHLSDVLMTTILIYGDRDVHDRYKSKLGDILKSPSGQFPDESVGVARATETLKDDLKKYAENPLTPETFSKQVHVKKDIYRFATISVNSLKLKYDCVAQSPLDVLDELCDRKILKERAKMDLQVMVCSCINLRHLTYNKYTRQKEFVSFISRPPEQESSTDSKESLSVRDYSAIYRFFMTFIPWAEFLKSAINSKTGDWKFLPRYIESSERTKGMLHKEMNFFENALLAFKKEEAQIMNSDHEVDQEPLAEIQASIGSLYKTNSMYQDALTYYTKALDLEMCIHNDQYHLHVATVLDNIGEIYWSIGNYENAIKYHQVALKIFKTLCESDLFDCNVAKSLLNLGLAHIRLGHDTVALSIFEESKLIYENVFGAKANRDYAELLEDIGIVFSAQNDLKLASSYYFASYSMRRKIWIHVPHADIATSLSNIADVYSQQGDLSNAMSYHNDALAMRRQVYGDKPHADIAASMSNIGSVYYQQGDLTNAMSYAIDDLAMYGQVYGDKPHADIATSLSNIGSVYYRQGDLSNAMSYHNDALAMRRQVYGDKPHADIATSMNNIGSVYSHQGDLTNAMSYYNDALVMRRRVYGDKPHAHIATSMNEIGVVYSHQGDLSNAMSYHNDALAMRRQVYGDKPHADIATSMNNIGVVYSQQGDLTNALSYYNDALAMWRQVYGDKPHANIATSMDNIGNVYYEQGDLTNAMSYATDTLAMRRQVFGDKPHAHIATSLNNIGHVYYQQGDLTNAMSYHTDALTMRRQVYEDKPHADIAKSMNEIAVVYSKQGDLTNAMSYHNDALTMRRQVYGDKPHADIATSLYEIGVVYSKKGDFNNALQYFTECLKMERLLYNNKPHNDITLTLDEIANVYFKQGDIVNCRKYFKESREMKEKLK</sequence>
<feature type="region of interest" description="Disordered" evidence="1">
    <location>
        <begin position="37"/>
        <end position="77"/>
    </location>
</feature>
<dbReference type="Pfam" id="PF13424">
    <property type="entry name" value="TPR_12"/>
    <property type="match status" value="5"/>
</dbReference>
<keyword evidence="5" id="KW-1185">Reference proteome</keyword>
<feature type="transmembrane region" description="Helical" evidence="2">
    <location>
        <begin position="93"/>
        <end position="114"/>
    </location>
</feature>
<protein>
    <recommendedName>
        <fullName evidence="3">Protein-PII uridylyltransferase N-terminal domain-containing protein</fullName>
    </recommendedName>
</protein>
<evidence type="ECO:0000313" key="5">
    <source>
        <dbReference type="Proteomes" id="UP000749559"/>
    </source>
</evidence>
<dbReference type="Proteomes" id="UP000749559">
    <property type="component" value="Unassembled WGS sequence"/>
</dbReference>
<keyword evidence="2" id="KW-1133">Transmembrane helix</keyword>
<accession>A0A8J1UA40</accession>
<name>A0A8J1UA40_OWEFU</name>
<comment type="caution">
    <text evidence="4">The sequence shown here is derived from an EMBL/GenBank/DDBJ whole genome shotgun (WGS) entry which is preliminary data.</text>
</comment>
<feature type="region of interest" description="Disordered" evidence="1">
    <location>
        <begin position="119"/>
        <end position="191"/>
    </location>
</feature>
<dbReference type="Pfam" id="PF03445">
    <property type="entry name" value="DUF294"/>
    <property type="match status" value="1"/>
</dbReference>
<evidence type="ECO:0000256" key="1">
    <source>
        <dbReference type="SAM" id="MobiDB-lite"/>
    </source>
</evidence>
<dbReference type="PROSITE" id="PS50005">
    <property type="entry name" value="TPR"/>
    <property type="match status" value="7"/>
</dbReference>
<dbReference type="Gene3D" id="1.10.357.170">
    <property type="match status" value="1"/>
</dbReference>
<feature type="compositionally biased region" description="Polar residues" evidence="1">
    <location>
        <begin position="37"/>
        <end position="57"/>
    </location>
</feature>
<dbReference type="SUPFAM" id="SSF48452">
    <property type="entry name" value="TPR-like"/>
    <property type="match status" value="3"/>
</dbReference>
<keyword evidence="2" id="KW-0812">Transmembrane</keyword>
<feature type="domain" description="Protein-PII uridylyltransferase N-terminal" evidence="3">
    <location>
        <begin position="392"/>
        <end position="440"/>
    </location>
</feature>
<evidence type="ECO:0000313" key="4">
    <source>
        <dbReference type="EMBL" id="CAH1780766.1"/>
    </source>
</evidence>
<dbReference type="OrthoDB" id="5988009at2759"/>
<feature type="compositionally biased region" description="Basic and acidic residues" evidence="1">
    <location>
        <begin position="63"/>
        <end position="75"/>
    </location>
</feature>
<dbReference type="InterPro" id="IPR019734">
    <property type="entry name" value="TPR_rpt"/>
</dbReference>
<evidence type="ECO:0000259" key="3">
    <source>
        <dbReference type="Pfam" id="PF03445"/>
    </source>
</evidence>
<dbReference type="SMART" id="SM00028">
    <property type="entry name" value="TPR"/>
    <property type="match status" value="15"/>
</dbReference>
<feature type="compositionally biased region" description="Basic and acidic residues" evidence="1">
    <location>
        <begin position="121"/>
        <end position="130"/>
    </location>
</feature>
<keyword evidence="2" id="KW-0472">Membrane</keyword>
<dbReference type="Pfam" id="PF13374">
    <property type="entry name" value="TPR_10"/>
    <property type="match status" value="2"/>
</dbReference>
<dbReference type="PANTHER" id="PTHR19959:SF119">
    <property type="entry name" value="FUNGAL LIPASE-LIKE DOMAIN-CONTAINING PROTEIN"/>
    <property type="match status" value="1"/>
</dbReference>